<keyword evidence="8" id="KW-1185">Reference proteome</keyword>
<feature type="compositionally biased region" description="Basic and acidic residues" evidence="2">
    <location>
        <begin position="314"/>
        <end position="323"/>
    </location>
</feature>
<feature type="coiled-coil region" evidence="1">
    <location>
        <begin position="167"/>
        <end position="194"/>
    </location>
</feature>
<dbReference type="AlphaFoldDB" id="A0A1Z2XQD0"/>
<feature type="region of interest" description="Disordered" evidence="2">
    <location>
        <begin position="301"/>
        <end position="323"/>
    </location>
</feature>
<proteinExistence type="predicted"/>
<dbReference type="EMBL" id="CP021422">
    <property type="protein sequence ID" value="ASB40667.1"/>
    <property type="molecule type" value="Genomic_DNA"/>
</dbReference>
<feature type="signal peptide" evidence="4">
    <location>
        <begin position="1"/>
        <end position="25"/>
    </location>
</feature>
<dbReference type="PROSITE" id="PS51257">
    <property type="entry name" value="PROKAR_LIPOPROTEIN"/>
    <property type="match status" value="1"/>
</dbReference>
<evidence type="ECO:0000313" key="9">
    <source>
        <dbReference type="Proteomes" id="UP000596035"/>
    </source>
</evidence>
<evidence type="ECO:0000256" key="1">
    <source>
        <dbReference type="SAM" id="Coils"/>
    </source>
</evidence>
<dbReference type="EMBL" id="CP065321">
    <property type="protein sequence ID" value="QQR29942.1"/>
    <property type="molecule type" value="Genomic_DNA"/>
</dbReference>
<reference evidence="6" key="1">
    <citation type="journal article" date="2017" name="Genome Announc.">
        <title>High-Quality Whole-Genome Sequences of the Oligo-Mouse-Microbiota Bacterial Community.</title>
        <authorList>
            <person name="Garzetti D."/>
            <person name="Brugiroux S."/>
            <person name="Bunk B."/>
            <person name="Pukall R."/>
            <person name="McCoy K.D."/>
            <person name="Macpherson A.J."/>
            <person name="Stecher B."/>
        </authorList>
    </citation>
    <scope>NUCLEOTIDE SEQUENCE</scope>
    <source>
        <strain evidence="6">KB18</strain>
    </source>
</reference>
<evidence type="ECO:0000259" key="5">
    <source>
        <dbReference type="Pfam" id="PF14257"/>
    </source>
</evidence>
<feature type="chain" id="PRO_5043724923" evidence="4">
    <location>
        <begin position="26"/>
        <end position="323"/>
    </location>
</feature>
<reference evidence="7 9" key="3">
    <citation type="submission" date="2020-11" db="EMBL/GenBank/DDBJ databases">
        <title>Closed and high quality bacterial genomes of the OMM12 community.</title>
        <authorList>
            <person name="Marbouty M."/>
            <person name="Lamy-Besnier Q."/>
            <person name="Debarbieux L."/>
            <person name="Koszul R."/>
        </authorList>
    </citation>
    <scope>NUCLEOTIDE SEQUENCE [LARGE SCALE GENOMIC DNA]</scope>
    <source>
        <strain evidence="7 9">KB18</strain>
    </source>
</reference>
<dbReference type="RefSeq" id="WP_066533587.1">
    <property type="nucleotide sequence ID" value="NZ_CP021422.1"/>
</dbReference>
<evidence type="ECO:0000313" key="7">
    <source>
        <dbReference type="EMBL" id="QQR29942.1"/>
    </source>
</evidence>
<evidence type="ECO:0000313" key="6">
    <source>
        <dbReference type="EMBL" id="ASB40667.1"/>
    </source>
</evidence>
<keyword evidence="4" id="KW-0732">Signal</keyword>
<keyword evidence="3" id="KW-0812">Transmembrane</keyword>
<dbReference type="KEGG" id="amur:ADH66_08325"/>
<dbReference type="Pfam" id="PF14257">
    <property type="entry name" value="DUF4349"/>
    <property type="match status" value="1"/>
</dbReference>
<feature type="compositionally biased region" description="Acidic residues" evidence="2">
    <location>
        <begin position="50"/>
        <end position="65"/>
    </location>
</feature>
<name>A0A1Z2XQD0_9FIRM</name>
<evidence type="ECO:0000256" key="3">
    <source>
        <dbReference type="SAM" id="Phobius"/>
    </source>
</evidence>
<reference evidence="8" key="2">
    <citation type="submission" date="2017-05" db="EMBL/GenBank/DDBJ databases">
        <title>Improved OligoMM genomes.</title>
        <authorList>
            <person name="Garzetti D."/>
        </authorList>
    </citation>
    <scope>NUCLEOTIDE SEQUENCE [LARGE SCALE GENOMIC DNA]</scope>
    <source>
        <strain evidence="8">KB18</strain>
    </source>
</reference>
<dbReference type="Proteomes" id="UP000196710">
    <property type="component" value="Chromosome"/>
</dbReference>
<organism evidence="7 9">
    <name type="scientific">Acutalibacter muris</name>
    <dbReference type="NCBI Taxonomy" id="1796620"/>
    <lineage>
        <taxon>Bacteria</taxon>
        <taxon>Bacillati</taxon>
        <taxon>Bacillota</taxon>
        <taxon>Clostridia</taxon>
        <taxon>Eubacteriales</taxon>
        <taxon>Acutalibacteraceae</taxon>
        <taxon>Acutalibacter</taxon>
    </lineage>
</organism>
<protein>
    <submittedName>
        <fullName evidence="7">DUF4349 domain-containing protein</fullName>
    </submittedName>
</protein>
<evidence type="ECO:0000256" key="4">
    <source>
        <dbReference type="SAM" id="SignalP"/>
    </source>
</evidence>
<gene>
    <name evidence="6" type="ORF">ADH66_08325</name>
    <name evidence="7" type="ORF">I5Q82_18360</name>
</gene>
<evidence type="ECO:0000256" key="2">
    <source>
        <dbReference type="SAM" id="MobiDB-lite"/>
    </source>
</evidence>
<evidence type="ECO:0000313" key="8">
    <source>
        <dbReference type="Proteomes" id="UP000196710"/>
    </source>
</evidence>
<keyword evidence="3" id="KW-0472">Membrane</keyword>
<sequence>MKRTVKNALVLSLALLLLFSFGACGGSGGDTYKSESASSAASQSGNQSADMEDMPESEAGFDEGAETGGTETVRPQDRKLITTVNLQAETKEYDTFMSWLESHVAGTGGYIESSDMYAYNERERSCDLTLRIPADKLNGFLQEMGETCNILQRSVTEEDVTLNYVDAESYRDALLVEQERLMELLEEADNLTDIMSIEDRLTTVRYQLQNYESTLRVYENQINYSTVHLSVREVVELTEPEPESWGSRAVQGMKDNARSIGRFLQELGLFLVTHIPTLLLLGVIALIILLATSRRRREARARRKQQKELIQSMRDQKNTEEQK</sequence>
<dbReference type="InterPro" id="IPR025645">
    <property type="entry name" value="DUF4349"/>
</dbReference>
<feature type="compositionally biased region" description="Low complexity" evidence="2">
    <location>
        <begin position="34"/>
        <end position="49"/>
    </location>
</feature>
<feature type="domain" description="DUF4349" evidence="5">
    <location>
        <begin position="78"/>
        <end position="288"/>
    </location>
</feature>
<dbReference type="Proteomes" id="UP000596035">
    <property type="component" value="Chromosome"/>
</dbReference>
<feature type="region of interest" description="Disordered" evidence="2">
    <location>
        <begin position="32"/>
        <end position="76"/>
    </location>
</feature>
<keyword evidence="3" id="KW-1133">Transmembrane helix</keyword>
<accession>A0A1Z2XQD0</accession>
<feature type="transmembrane region" description="Helical" evidence="3">
    <location>
        <begin position="267"/>
        <end position="292"/>
    </location>
</feature>
<keyword evidence="1" id="KW-0175">Coiled coil</keyword>